<dbReference type="Proteomes" id="UP000593571">
    <property type="component" value="Unassembled WGS sequence"/>
</dbReference>
<feature type="transmembrane region" description="Helical" evidence="1">
    <location>
        <begin position="81"/>
        <end position="99"/>
    </location>
</feature>
<evidence type="ECO:0000256" key="1">
    <source>
        <dbReference type="SAM" id="Phobius"/>
    </source>
</evidence>
<keyword evidence="3" id="KW-1185">Reference proteome</keyword>
<comment type="caution">
    <text evidence="2">The sequence shown here is derived from an EMBL/GenBank/DDBJ whole genome shotgun (WGS) entry which is preliminary data.</text>
</comment>
<keyword evidence="1" id="KW-1133">Transmembrane helix</keyword>
<proteinExistence type="predicted"/>
<keyword evidence="1" id="KW-0812">Transmembrane</keyword>
<sequence>MGRLKSIRTGKFSSRKEQRKISSEAQFFFSFRDGVSTGWKVLLKKFCSNLHSDAKVQMGYSVALYREWSTSGTRPRYQRGYNYLGFLLASGILAGIPHWHQIHIFMHHYILHGLKGIFFPFLNQTTVSLRF</sequence>
<keyword evidence="1" id="KW-0472">Membrane</keyword>
<name>A0A7J8DXM4_ROUAE</name>
<reference evidence="2 3" key="1">
    <citation type="journal article" date="2020" name="Nature">
        <title>Six reference-quality genomes reveal evolution of bat adaptations.</title>
        <authorList>
            <person name="Jebb D."/>
            <person name="Huang Z."/>
            <person name="Pippel M."/>
            <person name="Hughes G.M."/>
            <person name="Lavrichenko K."/>
            <person name="Devanna P."/>
            <person name="Winkler S."/>
            <person name="Jermiin L.S."/>
            <person name="Skirmuntt E.C."/>
            <person name="Katzourakis A."/>
            <person name="Burkitt-Gray L."/>
            <person name="Ray D.A."/>
            <person name="Sullivan K.A.M."/>
            <person name="Roscito J.G."/>
            <person name="Kirilenko B.M."/>
            <person name="Davalos L.M."/>
            <person name="Corthals A.P."/>
            <person name="Power M.L."/>
            <person name="Jones G."/>
            <person name="Ransome R.D."/>
            <person name="Dechmann D.K.N."/>
            <person name="Locatelli A.G."/>
            <person name="Puechmaille S.J."/>
            <person name="Fedrigo O."/>
            <person name="Jarvis E.D."/>
            <person name="Hiller M."/>
            <person name="Vernes S.C."/>
            <person name="Myers E.W."/>
            <person name="Teeling E.C."/>
        </authorList>
    </citation>
    <scope>NUCLEOTIDE SEQUENCE [LARGE SCALE GENOMIC DNA]</scope>
    <source>
        <strain evidence="2">MRouAeg1</strain>
        <tissue evidence="2">Muscle</tissue>
    </source>
</reference>
<dbReference type="EMBL" id="JACASE010000011">
    <property type="protein sequence ID" value="KAF6427893.1"/>
    <property type="molecule type" value="Genomic_DNA"/>
</dbReference>
<evidence type="ECO:0000313" key="3">
    <source>
        <dbReference type="Proteomes" id="UP000593571"/>
    </source>
</evidence>
<organism evidence="2 3">
    <name type="scientific">Rousettus aegyptiacus</name>
    <name type="common">Egyptian fruit bat</name>
    <name type="synonym">Pteropus aegyptiacus</name>
    <dbReference type="NCBI Taxonomy" id="9407"/>
    <lineage>
        <taxon>Eukaryota</taxon>
        <taxon>Metazoa</taxon>
        <taxon>Chordata</taxon>
        <taxon>Craniata</taxon>
        <taxon>Vertebrata</taxon>
        <taxon>Euteleostomi</taxon>
        <taxon>Mammalia</taxon>
        <taxon>Eutheria</taxon>
        <taxon>Laurasiatheria</taxon>
        <taxon>Chiroptera</taxon>
        <taxon>Yinpterochiroptera</taxon>
        <taxon>Pteropodoidea</taxon>
        <taxon>Pteropodidae</taxon>
        <taxon>Rousettinae</taxon>
        <taxon>Rousettus</taxon>
    </lineage>
</organism>
<gene>
    <name evidence="2" type="ORF">HJG63_008376</name>
</gene>
<protein>
    <submittedName>
        <fullName evidence="2">Uncharacterized protein</fullName>
    </submittedName>
</protein>
<evidence type="ECO:0000313" key="2">
    <source>
        <dbReference type="EMBL" id="KAF6427893.1"/>
    </source>
</evidence>
<dbReference type="AlphaFoldDB" id="A0A7J8DXM4"/>
<accession>A0A7J8DXM4</accession>